<dbReference type="EMBL" id="JAACJM010000006">
    <property type="protein sequence ID" value="KAF5372085.1"/>
    <property type="molecule type" value="Genomic_DNA"/>
</dbReference>
<dbReference type="AlphaFoldDB" id="A0A8H5GWA7"/>
<feature type="compositionally biased region" description="Gly residues" evidence="1">
    <location>
        <begin position="202"/>
        <end position="212"/>
    </location>
</feature>
<feature type="compositionally biased region" description="Polar residues" evidence="1">
    <location>
        <begin position="174"/>
        <end position="196"/>
    </location>
</feature>
<feature type="region of interest" description="Disordered" evidence="1">
    <location>
        <begin position="404"/>
        <end position="451"/>
    </location>
</feature>
<feature type="compositionally biased region" description="Basic and acidic residues" evidence="1">
    <location>
        <begin position="410"/>
        <end position="423"/>
    </location>
</feature>
<proteinExistence type="predicted"/>
<gene>
    <name evidence="3" type="ORF">D9758_004966</name>
</gene>
<keyword evidence="2" id="KW-0472">Membrane</keyword>
<comment type="caution">
    <text evidence="3">The sequence shown here is derived from an EMBL/GenBank/DDBJ whole genome shotgun (WGS) entry which is preliminary data.</text>
</comment>
<protein>
    <submittedName>
        <fullName evidence="3">Uncharacterized protein</fullName>
    </submittedName>
</protein>
<dbReference type="Proteomes" id="UP000559256">
    <property type="component" value="Unassembled WGS sequence"/>
</dbReference>
<keyword evidence="2" id="KW-1133">Transmembrane helix</keyword>
<feature type="compositionally biased region" description="Low complexity" evidence="1">
    <location>
        <begin position="424"/>
        <end position="436"/>
    </location>
</feature>
<sequence length="557" mass="59340">MVPCCGKYNCLYSQCISVTPRQHLLATPSPFPLSSHFISSFLELHSSRTLAMTHLQFVTLLSILPLVTRSLEIHVNQPFPSITPGAQISVTWQRDTSGPHQDPSNWNLEFLLNNAEPGPLISVSNADAQSGSMTVTIPPFATPGQPIQLVAIDDKHGSTFATFPKDPVTVQSALSSKVTETGSETSASVPSTSISPTHEGEAGAGARAGAGAGNFSSTPSDTGTSSDSTTSNETTSIFMSLPTSMGSGENGSVPVTDSSLSVLPTRTSDISTTPAATGDSGVDASPPIAPPIATTTSPNDTASSFNGHHTNRAAIIAGSVGGGLALILLLTFIYCFWRRRQTKRQFVTESDHTSFDRDMMIRSNSDTVILSTGDHHDLKPKTSDMFKFEPLSASTIGVALGQSRGLGSEKANEKAQVKLESHRSSSSVSSARSSTSVDDEETTPSLVRYSSGKDEIRSQAITSIYSTPYTPISKNHTRIPARTDRQMDIQGQIMDLQQRMIGKSGTTSAKELNEIRENIKHLEELHKTDWALELTDVPPPGLGTGLDQRRNSVGVAL</sequence>
<dbReference type="OrthoDB" id="3070875at2759"/>
<name>A0A8H5GWA7_9AGAR</name>
<evidence type="ECO:0000313" key="4">
    <source>
        <dbReference type="Proteomes" id="UP000559256"/>
    </source>
</evidence>
<feature type="region of interest" description="Disordered" evidence="1">
    <location>
        <begin position="174"/>
        <end position="260"/>
    </location>
</feature>
<evidence type="ECO:0000256" key="1">
    <source>
        <dbReference type="SAM" id="MobiDB-lite"/>
    </source>
</evidence>
<feature type="region of interest" description="Disordered" evidence="1">
    <location>
        <begin position="265"/>
        <end position="284"/>
    </location>
</feature>
<organism evidence="3 4">
    <name type="scientific">Tetrapyrgos nigripes</name>
    <dbReference type="NCBI Taxonomy" id="182062"/>
    <lineage>
        <taxon>Eukaryota</taxon>
        <taxon>Fungi</taxon>
        <taxon>Dikarya</taxon>
        <taxon>Basidiomycota</taxon>
        <taxon>Agaricomycotina</taxon>
        <taxon>Agaricomycetes</taxon>
        <taxon>Agaricomycetidae</taxon>
        <taxon>Agaricales</taxon>
        <taxon>Marasmiineae</taxon>
        <taxon>Marasmiaceae</taxon>
        <taxon>Tetrapyrgos</taxon>
    </lineage>
</organism>
<feature type="compositionally biased region" description="Polar residues" evidence="1">
    <location>
        <begin position="265"/>
        <end position="275"/>
    </location>
</feature>
<feature type="transmembrane region" description="Helical" evidence="2">
    <location>
        <begin position="313"/>
        <end position="337"/>
    </location>
</feature>
<feature type="compositionally biased region" description="Polar residues" evidence="1">
    <location>
        <begin position="237"/>
        <end position="247"/>
    </location>
</feature>
<reference evidence="3 4" key="1">
    <citation type="journal article" date="2020" name="ISME J.">
        <title>Uncovering the hidden diversity of litter-decomposition mechanisms in mushroom-forming fungi.</title>
        <authorList>
            <person name="Floudas D."/>
            <person name="Bentzer J."/>
            <person name="Ahren D."/>
            <person name="Johansson T."/>
            <person name="Persson P."/>
            <person name="Tunlid A."/>
        </authorList>
    </citation>
    <scope>NUCLEOTIDE SEQUENCE [LARGE SCALE GENOMIC DNA]</scope>
    <source>
        <strain evidence="3 4">CBS 291.85</strain>
    </source>
</reference>
<keyword evidence="2" id="KW-0812">Transmembrane</keyword>
<feature type="compositionally biased region" description="Low complexity" evidence="1">
    <location>
        <begin position="216"/>
        <end position="236"/>
    </location>
</feature>
<evidence type="ECO:0000313" key="3">
    <source>
        <dbReference type="EMBL" id="KAF5372085.1"/>
    </source>
</evidence>
<evidence type="ECO:0000256" key="2">
    <source>
        <dbReference type="SAM" id="Phobius"/>
    </source>
</evidence>
<accession>A0A8H5GWA7</accession>
<keyword evidence="4" id="KW-1185">Reference proteome</keyword>